<evidence type="ECO:0000313" key="5">
    <source>
        <dbReference type="Proteomes" id="UP000823914"/>
    </source>
</evidence>
<dbReference type="Pfam" id="PF00534">
    <property type="entry name" value="Glycos_transf_1"/>
    <property type="match status" value="1"/>
</dbReference>
<dbReference type="GO" id="GO:0016757">
    <property type="term" value="F:glycosyltransferase activity"/>
    <property type="evidence" value="ECO:0007669"/>
    <property type="project" value="UniProtKB-KW"/>
</dbReference>
<dbReference type="PANTHER" id="PTHR12526:SF629">
    <property type="entry name" value="TEICHURONIC ACID BIOSYNTHESIS GLYCOSYLTRANSFERASE TUAH-RELATED"/>
    <property type="match status" value="1"/>
</dbReference>
<protein>
    <submittedName>
        <fullName evidence="4">Glycosyltransferase</fullName>
        <ecNumber evidence="4">2.4.-.-</ecNumber>
    </submittedName>
</protein>
<gene>
    <name evidence="4" type="ORF">IAA16_03665</name>
</gene>
<evidence type="ECO:0000256" key="1">
    <source>
        <dbReference type="ARBA" id="ARBA00022676"/>
    </source>
</evidence>
<evidence type="ECO:0000313" key="4">
    <source>
        <dbReference type="EMBL" id="MBU3849642.1"/>
    </source>
</evidence>
<dbReference type="Proteomes" id="UP000823914">
    <property type="component" value="Unassembled WGS sequence"/>
</dbReference>
<feature type="domain" description="Glycosyl transferase family 1" evidence="3">
    <location>
        <begin position="234"/>
        <end position="389"/>
    </location>
</feature>
<keyword evidence="1 4" id="KW-0328">Glycosyltransferase</keyword>
<proteinExistence type="predicted"/>
<keyword evidence="2 4" id="KW-0808">Transferase</keyword>
<reference evidence="4" key="2">
    <citation type="submission" date="2021-04" db="EMBL/GenBank/DDBJ databases">
        <authorList>
            <person name="Gilroy R."/>
        </authorList>
    </citation>
    <scope>NUCLEOTIDE SEQUENCE</scope>
    <source>
        <strain evidence="4">Gambia15-2214</strain>
    </source>
</reference>
<sequence>MDDIEILLISHQYPNLNGDYPFISPEIPFLLDKFCKVHVLCLEKQDMKSEKISESIVNYFYDCSFGHFRVKSLFYFIKSFFSPLFYQELKEIMLNRKTIQCVFRSLLYTAHVHELYPVINKILHQNKSIKIVYTYWNGFETVASLLQKEEFPVKVISRAHGGDLYQNRNSLNYQPYKRFIAKYIDHLFFISKNGMDYFISFWGDKHESKFSVSYLGCRGTLDNQNKSGEACLNIISCSYIVPVKRVHKIILALSQISSVKIKWTHIGMGDLYNEIYTLAEQYLSDLPNISYEFMGDLTNQQVRDYYNEHFIDLFVNVSESEGLPVSIMEAMASGIPVIATDVGGTAEIVNSDNGFLIPKDFTEEQLKEIIIRFNNLSFVERAKLRENAYLTWNEKFNSEKNYQKFVSDVFDMV</sequence>
<dbReference type="Gene3D" id="3.40.50.2000">
    <property type="entry name" value="Glycogen Phosphorylase B"/>
    <property type="match status" value="2"/>
</dbReference>
<name>A0A9E2L2H1_9SPIR</name>
<dbReference type="EMBL" id="JAHLFV010000082">
    <property type="protein sequence ID" value="MBU3849642.1"/>
    <property type="molecule type" value="Genomic_DNA"/>
</dbReference>
<comment type="caution">
    <text evidence="4">The sequence shown here is derived from an EMBL/GenBank/DDBJ whole genome shotgun (WGS) entry which is preliminary data.</text>
</comment>
<dbReference type="EC" id="2.4.-.-" evidence="4"/>
<reference evidence="4" key="1">
    <citation type="journal article" date="2021" name="PeerJ">
        <title>Extensive microbial diversity within the chicken gut microbiome revealed by metagenomics and culture.</title>
        <authorList>
            <person name="Gilroy R."/>
            <person name="Ravi A."/>
            <person name="Getino M."/>
            <person name="Pursley I."/>
            <person name="Horton D.L."/>
            <person name="Alikhan N.F."/>
            <person name="Baker D."/>
            <person name="Gharbi K."/>
            <person name="Hall N."/>
            <person name="Watson M."/>
            <person name="Adriaenssens E.M."/>
            <person name="Foster-Nyarko E."/>
            <person name="Jarju S."/>
            <person name="Secka A."/>
            <person name="Antonio M."/>
            <person name="Oren A."/>
            <person name="Chaudhuri R.R."/>
            <person name="La Ragione R."/>
            <person name="Hildebrand F."/>
            <person name="Pallen M.J."/>
        </authorList>
    </citation>
    <scope>NUCLEOTIDE SEQUENCE</scope>
    <source>
        <strain evidence="4">Gambia15-2214</strain>
    </source>
</reference>
<organism evidence="4 5">
    <name type="scientific">Candidatus Treponema excrementipullorum</name>
    <dbReference type="NCBI Taxonomy" id="2838768"/>
    <lineage>
        <taxon>Bacteria</taxon>
        <taxon>Pseudomonadati</taxon>
        <taxon>Spirochaetota</taxon>
        <taxon>Spirochaetia</taxon>
        <taxon>Spirochaetales</taxon>
        <taxon>Treponemataceae</taxon>
        <taxon>Treponema</taxon>
    </lineage>
</organism>
<dbReference type="SUPFAM" id="SSF53756">
    <property type="entry name" value="UDP-Glycosyltransferase/glycogen phosphorylase"/>
    <property type="match status" value="1"/>
</dbReference>
<dbReference type="AlphaFoldDB" id="A0A9E2L2H1"/>
<dbReference type="InterPro" id="IPR001296">
    <property type="entry name" value="Glyco_trans_1"/>
</dbReference>
<dbReference type="PANTHER" id="PTHR12526">
    <property type="entry name" value="GLYCOSYLTRANSFERASE"/>
    <property type="match status" value="1"/>
</dbReference>
<evidence type="ECO:0000256" key="2">
    <source>
        <dbReference type="ARBA" id="ARBA00022679"/>
    </source>
</evidence>
<accession>A0A9E2L2H1</accession>
<evidence type="ECO:0000259" key="3">
    <source>
        <dbReference type="Pfam" id="PF00534"/>
    </source>
</evidence>